<feature type="region of interest" description="Disordered" evidence="1">
    <location>
        <begin position="20"/>
        <end position="89"/>
    </location>
</feature>
<proteinExistence type="predicted"/>
<accession>A0ABR1VAM8</accession>
<protein>
    <submittedName>
        <fullName evidence="2">Uncharacterized protein</fullName>
    </submittedName>
</protein>
<evidence type="ECO:0000256" key="1">
    <source>
        <dbReference type="SAM" id="MobiDB-lite"/>
    </source>
</evidence>
<organism evidence="2 3">
    <name type="scientific">Apiospora saccharicola</name>
    <dbReference type="NCBI Taxonomy" id="335842"/>
    <lineage>
        <taxon>Eukaryota</taxon>
        <taxon>Fungi</taxon>
        <taxon>Dikarya</taxon>
        <taxon>Ascomycota</taxon>
        <taxon>Pezizomycotina</taxon>
        <taxon>Sordariomycetes</taxon>
        <taxon>Xylariomycetidae</taxon>
        <taxon>Amphisphaeriales</taxon>
        <taxon>Apiosporaceae</taxon>
        <taxon>Apiospora</taxon>
    </lineage>
</organism>
<feature type="compositionally biased region" description="Basic and acidic residues" evidence="1">
    <location>
        <begin position="184"/>
        <end position="198"/>
    </location>
</feature>
<reference evidence="2 3" key="1">
    <citation type="submission" date="2023-01" db="EMBL/GenBank/DDBJ databases">
        <title>Analysis of 21 Apiospora genomes using comparative genomics revels a genus with tremendous synthesis potential of carbohydrate active enzymes and secondary metabolites.</title>
        <authorList>
            <person name="Sorensen T."/>
        </authorList>
    </citation>
    <scope>NUCLEOTIDE SEQUENCE [LARGE SCALE GENOMIC DNA]</scope>
    <source>
        <strain evidence="2 3">CBS 83171</strain>
    </source>
</reference>
<sequence>MCLSQIQHHIYHKCKLANYEPEASNEPRAERPPEQEQGGNRTPAIPGGFPNFLLPDSLRSRNNNGGGEDEDVEVGDRPPRQAAQAAHAEDTYKHHLVTETLVVSCAEAQNNASLRELPEEERHCPSERWQPLGNAHDYAATTNANDDCPVCVAIEVAGREAMSTKRVIHVGPRPDNNAQQQSSRDAHDNAEHLKPDQHRPHRRKGKGTKDHPYEHGSPPPKPKRAATGTGKDPKKHKSGHGHGKNGKRNHQHADPGCCTIV</sequence>
<gene>
    <name evidence="2" type="ORF">PG996_007374</name>
</gene>
<dbReference type="Proteomes" id="UP001446871">
    <property type="component" value="Unassembled WGS sequence"/>
</dbReference>
<name>A0ABR1VAM8_9PEZI</name>
<feature type="region of interest" description="Disordered" evidence="1">
    <location>
        <begin position="165"/>
        <end position="261"/>
    </location>
</feature>
<feature type="compositionally biased region" description="Basic and acidic residues" evidence="1">
    <location>
        <begin position="25"/>
        <end position="34"/>
    </location>
</feature>
<feature type="compositionally biased region" description="Basic residues" evidence="1">
    <location>
        <begin position="233"/>
        <end position="250"/>
    </location>
</feature>
<evidence type="ECO:0000313" key="2">
    <source>
        <dbReference type="EMBL" id="KAK8068262.1"/>
    </source>
</evidence>
<keyword evidence="3" id="KW-1185">Reference proteome</keyword>
<evidence type="ECO:0000313" key="3">
    <source>
        <dbReference type="Proteomes" id="UP001446871"/>
    </source>
</evidence>
<dbReference type="EMBL" id="JAQQWM010000004">
    <property type="protein sequence ID" value="KAK8068262.1"/>
    <property type="molecule type" value="Genomic_DNA"/>
</dbReference>
<comment type="caution">
    <text evidence="2">The sequence shown here is derived from an EMBL/GenBank/DDBJ whole genome shotgun (WGS) entry which is preliminary data.</text>
</comment>